<proteinExistence type="predicted"/>
<protein>
    <recommendedName>
        <fullName evidence="3">CUB domain-containing protein</fullName>
    </recommendedName>
</protein>
<dbReference type="Proteomes" id="UP001209878">
    <property type="component" value="Unassembled WGS sequence"/>
</dbReference>
<organism evidence="1 2">
    <name type="scientific">Ridgeia piscesae</name>
    <name type="common">Tubeworm</name>
    <dbReference type="NCBI Taxonomy" id="27915"/>
    <lineage>
        <taxon>Eukaryota</taxon>
        <taxon>Metazoa</taxon>
        <taxon>Spiralia</taxon>
        <taxon>Lophotrochozoa</taxon>
        <taxon>Annelida</taxon>
        <taxon>Polychaeta</taxon>
        <taxon>Sedentaria</taxon>
        <taxon>Canalipalpata</taxon>
        <taxon>Sabellida</taxon>
        <taxon>Siboglinidae</taxon>
        <taxon>Ridgeia</taxon>
    </lineage>
</organism>
<dbReference type="EMBL" id="JAODUO010000127">
    <property type="protein sequence ID" value="KAK2188612.1"/>
    <property type="molecule type" value="Genomic_DNA"/>
</dbReference>
<dbReference type="Gene3D" id="2.60.120.290">
    <property type="entry name" value="Spermadhesin, CUB domain"/>
    <property type="match status" value="1"/>
</dbReference>
<sequence length="88" mass="9722">MVVLFADIRCPDGLELFNYAGSGHAGYHLATVCGRKRKNKIGNDNTAIYSDTNGAYVTFRTFPGRKRGAGFIIRYTLVDPEDRTCTVS</sequence>
<reference evidence="1" key="1">
    <citation type="journal article" date="2023" name="Mol. Biol. Evol.">
        <title>Third-Generation Sequencing Reveals the Adaptive Role of the Epigenome in Three Deep-Sea Polychaetes.</title>
        <authorList>
            <person name="Perez M."/>
            <person name="Aroh O."/>
            <person name="Sun Y."/>
            <person name="Lan Y."/>
            <person name="Juniper S.K."/>
            <person name="Young C.R."/>
            <person name="Angers B."/>
            <person name="Qian P.Y."/>
        </authorList>
    </citation>
    <scope>NUCLEOTIDE SEQUENCE</scope>
    <source>
        <strain evidence="1">R07B-5</strain>
    </source>
</reference>
<evidence type="ECO:0008006" key="3">
    <source>
        <dbReference type="Google" id="ProtNLM"/>
    </source>
</evidence>
<keyword evidence="2" id="KW-1185">Reference proteome</keyword>
<gene>
    <name evidence="1" type="ORF">NP493_127g04024</name>
</gene>
<evidence type="ECO:0000313" key="1">
    <source>
        <dbReference type="EMBL" id="KAK2188612.1"/>
    </source>
</evidence>
<evidence type="ECO:0000313" key="2">
    <source>
        <dbReference type="Proteomes" id="UP001209878"/>
    </source>
</evidence>
<comment type="caution">
    <text evidence="1">The sequence shown here is derived from an EMBL/GenBank/DDBJ whole genome shotgun (WGS) entry which is preliminary data.</text>
</comment>
<dbReference type="InterPro" id="IPR035914">
    <property type="entry name" value="Sperma_CUB_dom_sf"/>
</dbReference>
<dbReference type="AlphaFoldDB" id="A0AAD9UGI2"/>
<accession>A0AAD9UGI2</accession>
<name>A0AAD9UGI2_RIDPI</name>